<keyword evidence="3 8" id="KW-0813">Transport</keyword>
<dbReference type="PROSITE" id="PS01219">
    <property type="entry name" value="AMMONIUM_TRANSP"/>
    <property type="match status" value="1"/>
</dbReference>
<dbReference type="NCBIfam" id="TIGR00836">
    <property type="entry name" value="amt"/>
    <property type="match status" value="1"/>
</dbReference>
<dbReference type="PANTHER" id="PTHR43029:SF10">
    <property type="entry name" value="AMMONIUM TRANSPORTER MEP2"/>
    <property type="match status" value="1"/>
</dbReference>
<keyword evidence="7 8" id="KW-0924">Ammonia transport</keyword>
<evidence type="ECO:0000256" key="8">
    <source>
        <dbReference type="RuleBase" id="RU362002"/>
    </source>
</evidence>
<dbReference type="Gene3D" id="1.10.3430.10">
    <property type="entry name" value="Ammonium transporter AmtB like domains"/>
    <property type="match status" value="1"/>
</dbReference>
<feature type="domain" description="Ammonium transporter AmtB-like" evidence="10">
    <location>
        <begin position="62"/>
        <end position="460"/>
    </location>
</feature>
<dbReference type="InterPro" id="IPR001905">
    <property type="entry name" value="Ammonium_transpt"/>
</dbReference>
<evidence type="ECO:0000256" key="6">
    <source>
        <dbReference type="ARBA" id="ARBA00023136"/>
    </source>
</evidence>
<keyword evidence="4 8" id="KW-0812">Transmembrane</keyword>
<feature type="transmembrane region" description="Helical" evidence="8">
    <location>
        <begin position="154"/>
        <end position="176"/>
    </location>
</feature>
<feature type="transmembrane region" description="Helical" evidence="8">
    <location>
        <begin position="283"/>
        <end position="302"/>
    </location>
</feature>
<feature type="transmembrane region" description="Helical" evidence="8">
    <location>
        <begin position="183"/>
        <end position="205"/>
    </location>
</feature>
<feature type="transmembrane region" description="Helical" evidence="8">
    <location>
        <begin position="337"/>
        <end position="356"/>
    </location>
</feature>
<feature type="transmembrane region" description="Helical" evidence="8">
    <location>
        <begin position="217"/>
        <end position="239"/>
    </location>
</feature>
<feature type="transmembrane region" description="Helical" evidence="8">
    <location>
        <begin position="408"/>
        <end position="430"/>
    </location>
</feature>
<dbReference type="InterPro" id="IPR029020">
    <property type="entry name" value="Ammonium/urea_transptr"/>
</dbReference>
<dbReference type="SUPFAM" id="SSF111352">
    <property type="entry name" value="Ammonium transporter"/>
    <property type="match status" value="1"/>
</dbReference>
<evidence type="ECO:0000256" key="5">
    <source>
        <dbReference type="ARBA" id="ARBA00022989"/>
    </source>
</evidence>
<evidence type="ECO:0000256" key="3">
    <source>
        <dbReference type="ARBA" id="ARBA00022448"/>
    </source>
</evidence>
<evidence type="ECO:0000256" key="2">
    <source>
        <dbReference type="ARBA" id="ARBA00005887"/>
    </source>
</evidence>
<evidence type="ECO:0000256" key="9">
    <source>
        <dbReference type="SAM" id="SignalP"/>
    </source>
</evidence>
<feature type="transmembrane region" description="Helical" evidence="8">
    <location>
        <begin position="251"/>
        <end position="271"/>
    </location>
</feature>
<dbReference type="InterPro" id="IPR018047">
    <property type="entry name" value="Ammonium_transpt_CS"/>
</dbReference>
<evidence type="ECO:0000313" key="12">
    <source>
        <dbReference type="Proteomes" id="UP001617669"/>
    </source>
</evidence>
<dbReference type="RefSeq" id="WP_400882722.1">
    <property type="nucleotide sequence ID" value="NZ_JBIWXY010000002.1"/>
</dbReference>
<evidence type="ECO:0000256" key="7">
    <source>
        <dbReference type="ARBA" id="ARBA00023177"/>
    </source>
</evidence>
<keyword evidence="5 8" id="KW-1133">Transmembrane helix</keyword>
<proteinExistence type="inferred from homology"/>
<evidence type="ECO:0000259" key="10">
    <source>
        <dbReference type="Pfam" id="PF00909"/>
    </source>
</evidence>
<feature type="transmembrane region" description="Helical" evidence="8">
    <location>
        <begin position="314"/>
        <end position="331"/>
    </location>
</feature>
<feature type="transmembrane region" description="Helical" evidence="8">
    <location>
        <begin position="368"/>
        <end position="388"/>
    </location>
</feature>
<dbReference type="InterPro" id="IPR024041">
    <property type="entry name" value="NH4_transpt_AmtB-like_dom"/>
</dbReference>
<reference evidence="11 12" key="1">
    <citation type="submission" date="2024-11" db="EMBL/GenBank/DDBJ databases">
        <authorList>
            <person name="Kaparullina E.N."/>
            <person name="Delegan Y.A."/>
            <person name="Doronina N.V."/>
        </authorList>
    </citation>
    <scope>NUCLEOTIDE SEQUENCE [LARGE SCALE GENOMIC DNA]</scope>
    <source>
        <strain evidence="11 12">7sh_L</strain>
    </source>
</reference>
<dbReference type="Proteomes" id="UP001617669">
    <property type="component" value="Unassembled WGS sequence"/>
</dbReference>
<feature type="transmembrane region" description="Helical" evidence="8">
    <location>
        <begin position="62"/>
        <end position="83"/>
    </location>
</feature>
<name>A0ABW8GMZ5_9PROT</name>
<feature type="signal peptide" evidence="9">
    <location>
        <begin position="1"/>
        <end position="22"/>
    </location>
</feature>
<keyword evidence="12" id="KW-1185">Reference proteome</keyword>
<keyword evidence="6 8" id="KW-0472">Membrane</keyword>
<feature type="chain" id="PRO_5045499194" description="Ammonium transporter" evidence="9">
    <location>
        <begin position="23"/>
        <end position="462"/>
    </location>
</feature>
<accession>A0ABW8GMZ5</accession>
<comment type="caution">
    <text evidence="11">The sequence shown here is derived from an EMBL/GenBank/DDBJ whole genome shotgun (WGS) entry which is preliminary data.</text>
</comment>
<comment type="subcellular location">
    <subcellularLocation>
        <location evidence="8">Cell membrane</location>
        <topology evidence="8">Multi-pass membrane protein</topology>
    </subcellularLocation>
    <subcellularLocation>
        <location evidence="1">Membrane</location>
        <topology evidence="1">Multi-pass membrane protein</topology>
    </subcellularLocation>
</comment>
<evidence type="ECO:0000313" key="11">
    <source>
        <dbReference type="EMBL" id="MFJ5446781.1"/>
    </source>
</evidence>
<evidence type="ECO:0000256" key="4">
    <source>
        <dbReference type="ARBA" id="ARBA00022692"/>
    </source>
</evidence>
<keyword evidence="9" id="KW-0732">Signal</keyword>
<sequence>MKKILSMIALVGALGFSGFALAEEEAVIVDEAVATEVAPAAAAEVVEKATEAALTLSAGDTAWTIVATVLVLAMIIPGVALFYGGLVRTKNMVSVLTQVFVTTALMSVIWVVYGYSLAFTDGGSLNAYIGGFSKTLLAGITPDTLLDGGTIPEYVFVTFQLTFAAITPALIVGGFAERMKFSAVLTFLALWVTFVYIPIAHMVWGGGFLGELGAADFAGGTVVHMNAGIAALVGAIVVGKRLGYGKEAMPPHSITLTMIGASMLWVGWFGFNVGSELAADGTAGLALINTQAATGAAVLGWLFAEWLFKGKPSLLGAVSGAVAGLVAITPACGFLGPVGSIILGFVASVIAFWAVTSLKVKLGYDDSLDVFGIHGVAGLIGAIGTGILMSTDFGGVGYEEGVTMGSQLYAQAVAIGVTIVWGGLGSYILFKIVDLFIGLRATEEAEREGLDTAEHGERAYHY</sequence>
<gene>
    <name evidence="11" type="ORF">ACIKP9_11125</name>
</gene>
<comment type="similarity">
    <text evidence="2 8">Belongs to the ammonia transporter channel (TC 1.A.11.2) family.</text>
</comment>
<organism evidence="11 12">
    <name type="scientific">Methylobacillus methanolivorans</name>
    <dbReference type="NCBI Taxonomy" id="1848927"/>
    <lineage>
        <taxon>Bacteria</taxon>
        <taxon>Pseudomonadati</taxon>
        <taxon>Pseudomonadota</taxon>
        <taxon>Betaproteobacteria</taxon>
        <taxon>Nitrosomonadales</taxon>
        <taxon>Methylophilaceae</taxon>
        <taxon>Methylobacillus</taxon>
    </lineage>
</organism>
<feature type="transmembrane region" description="Helical" evidence="8">
    <location>
        <begin position="95"/>
        <end position="115"/>
    </location>
</feature>
<protein>
    <recommendedName>
        <fullName evidence="8">Ammonium transporter</fullName>
    </recommendedName>
</protein>
<dbReference type="PANTHER" id="PTHR43029">
    <property type="entry name" value="AMMONIUM TRANSPORTER MEP2"/>
    <property type="match status" value="1"/>
</dbReference>
<evidence type="ECO:0000256" key="1">
    <source>
        <dbReference type="ARBA" id="ARBA00004141"/>
    </source>
</evidence>
<dbReference type="Pfam" id="PF00909">
    <property type="entry name" value="Ammonium_transp"/>
    <property type="match status" value="1"/>
</dbReference>
<dbReference type="EMBL" id="JBIWXY010000002">
    <property type="protein sequence ID" value="MFJ5446781.1"/>
    <property type="molecule type" value="Genomic_DNA"/>
</dbReference>